<accession>A0ABU0UXH7</accession>
<dbReference type="RefSeq" id="WP_307003419.1">
    <property type="nucleotide sequence ID" value="NZ_JAUTBK010000002.1"/>
</dbReference>
<name>A0ABU0UXH7_ACIBI</name>
<sequence length="188" mass="21392">MRLFFIPLLTIPFLHGCIAMEGVHNVIVNSKHKYIEPTTGEIANLRAFFDDSGSISIYPNASTFIEAKSDKNAGSLSTDRKITGLNSVDYERKSIGMPFPPTNDTIYAEYKVPAGKPFVVSLSFKTVQSYGSNNVYFTCKRRFFKVSLESNKNYGVRPTIMNKRCSYQFFEYEDNGRETPVKSFQMLR</sequence>
<evidence type="ECO:0000313" key="1">
    <source>
        <dbReference type="EMBL" id="MDQ1208958.1"/>
    </source>
</evidence>
<evidence type="ECO:0008006" key="3">
    <source>
        <dbReference type="Google" id="ProtNLM"/>
    </source>
</evidence>
<gene>
    <name evidence="1" type="ORF">QE380_001881</name>
</gene>
<dbReference type="EMBL" id="JAUTBK010000002">
    <property type="protein sequence ID" value="MDQ1208958.1"/>
    <property type="molecule type" value="Genomic_DNA"/>
</dbReference>
<protein>
    <recommendedName>
        <fullName evidence="3">Lipoprotein</fullName>
    </recommendedName>
</protein>
<dbReference type="Proteomes" id="UP001233360">
    <property type="component" value="Unassembled WGS sequence"/>
</dbReference>
<evidence type="ECO:0000313" key="2">
    <source>
        <dbReference type="Proteomes" id="UP001233360"/>
    </source>
</evidence>
<organism evidence="1 2">
    <name type="scientific">Acinetobacter baylyi</name>
    <dbReference type="NCBI Taxonomy" id="202950"/>
    <lineage>
        <taxon>Bacteria</taxon>
        <taxon>Pseudomonadati</taxon>
        <taxon>Pseudomonadota</taxon>
        <taxon>Gammaproteobacteria</taxon>
        <taxon>Moraxellales</taxon>
        <taxon>Moraxellaceae</taxon>
        <taxon>Acinetobacter</taxon>
    </lineage>
</organism>
<reference evidence="1 2" key="1">
    <citation type="submission" date="2023-07" db="EMBL/GenBank/DDBJ databases">
        <title>Functional and genomic diversity of the sorghum phyllosphere microbiome.</title>
        <authorList>
            <person name="Shade A."/>
        </authorList>
    </citation>
    <scope>NUCLEOTIDE SEQUENCE [LARGE SCALE GENOMIC DNA]</scope>
    <source>
        <strain evidence="1 2">SORGH_AS_0887</strain>
    </source>
</reference>
<proteinExistence type="predicted"/>
<comment type="caution">
    <text evidence="1">The sequence shown here is derived from an EMBL/GenBank/DDBJ whole genome shotgun (WGS) entry which is preliminary data.</text>
</comment>
<keyword evidence="2" id="KW-1185">Reference proteome</keyword>